<feature type="binding site" evidence="8">
    <location>
        <position position="285"/>
    </location>
    <ligand>
        <name>Mg(2+)</name>
        <dbReference type="ChEBI" id="CHEBI:18420"/>
        <label>2</label>
    </ligand>
</feature>
<dbReference type="PANTHER" id="PTHR43555:SF1">
    <property type="entry name" value="PHOSPHORIBOSYLFORMYLGLYCINAMIDINE SYNTHASE SUBUNIT PURL"/>
    <property type="match status" value="1"/>
</dbReference>
<reference evidence="13" key="1">
    <citation type="submission" date="2020-10" db="EMBL/GenBank/DDBJ databases">
        <authorList>
            <person name="Hahn C.J."/>
            <person name="Laso-Perez R."/>
            <person name="Vulcano F."/>
            <person name="Vaziourakis K.-M."/>
            <person name="Stokke R."/>
            <person name="Steen I.H."/>
            <person name="Teske A."/>
            <person name="Boetius A."/>
            <person name="Liebeke M."/>
            <person name="Amann R."/>
            <person name="Knittel K."/>
        </authorList>
    </citation>
    <scope>NUCLEOTIDE SEQUENCE</scope>
    <source>
        <strain evidence="13">Gfbio:e3339647-f889-4370-9287-4fb5cb688e4c:AG392J18_GoMArc1</strain>
    </source>
</reference>
<keyword evidence="2 8" id="KW-0436">Ligase</keyword>
<feature type="binding site" evidence="8">
    <location>
        <position position="257"/>
    </location>
    <ligand>
        <name>substrate</name>
    </ligand>
</feature>
<accession>A0A811T748</accession>
<evidence type="ECO:0000256" key="7">
    <source>
        <dbReference type="ARBA" id="ARBA00022842"/>
    </source>
</evidence>
<dbReference type="InterPro" id="IPR036676">
    <property type="entry name" value="PurM-like_C_sf"/>
</dbReference>
<dbReference type="NCBIfam" id="NF002290">
    <property type="entry name" value="PRK01213.1"/>
    <property type="match status" value="1"/>
</dbReference>
<feature type="binding site" evidence="8">
    <location>
        <begin position="329"/>
        <end position="331"/>
    </location>
    <ligand>
        <name>substrate</name>
    </ligand>
</feature>
<feature type="domain" description="PurM-like C-terminal" evidence="11">
    <location>
        <begin position="219"/>
        <end position="373"/>
    </location>
</feature>
<keyword evidence="7 8" id="KW-0460">Magnesium</keyword>
<dbReference type="InterPro" id="IPR010074">
    <property type="entry name" value="PRibForGlyAmidine_synth_PurL"/>
</dbReference>
<comment type="function">
    <text evidence="8">Part of the phosphoribosylformylglycinamidine synthase complex involved in the purines biosynthetic pathway. Catalyzes the ATP-dependent conversion of formylglycinamide ribonucleotide (FGAR) and glutamine to yield formylglycinamidine ribonucleotide (FGAM) and glutamate. The FGAM synthase complex is composed of three subunits. PurQ produces an ammonia molecule by converting glutamine to glutamate. PurL transfers the ammonia molecule to FGAR to form FGAM in an ATP-dependent manner. PurS interacts with PurQ and PurL and is thought to assist in the transfer of the ammonia molecule from PurQ to PurL.</text>
</comment>
<dbReference type="HAMAP" id="MF_00420">
    <property type="entry name" value="PurL_2"/>
    <property type="match status" value="1"/>
</dbReference>
<feature type="binding site" evidence="8">
    <location>
        <position position="509"/>
    </location>
    <ligand>
        <name>ATP</name>
        <dbReference type="ChEBI" id="CHEBI:30616"/>
    </ligand>
</feature>
<feature type="binding site" evidence="8">
    <location>
        <position position="134"/>
    </location>
    <ligand>
        <name>Mg(2+)</name>
        <dbReference type="ChEBI" id="CHEBI:18420"/>
        <label>2</label>
    </ligand>
</feature>
<dbReference type="Gene3D" id="3.30.1330.10">
    <property type="entry name" value="PurM-like, N-terminal domain"/>
    <property type="match status" value="2"/>
</dbReference>
<feature type="binding site" evidence="8">
    <location>
        <position position="546"/>
    </location>
    <ligand>
        <name>ATP</name>
        <dbReference type="ChEBI" id="CHEBI:30616"/>
    </ligand>
</feature>
<evidence type="ECO:0000256" key="1">
    <source>
        <dbReference type="ARBA" id="ARBA00022490"/>
    </source>
</evidence>
<dbReference type="InterPro" id="IPR036921">
    <property type="entry name" value="PurM-like_N_sf"/>
</dbReference>
<evidence type="ECO:0000256" key="5">
    <source>
        <dbReference type="ARBA" id="ARBA00022755"/>
    </source>
</evidence>
<feature type="domain" description="PurM-like C-terminal" evidence="11">
    <location>
        <begin position="589"/>
        <end position="720"/>
    </location>
</feature>
<feature type="binding site" evidence="8">
    <location>
        <position position="547"/>
    </location>
    <ligand>
        <name>Mg(2+)</name>
        <dbReference type="ChEBI" id="CHEBI:18420"/>
        <label>1</label>
    </ligand>
</feature>
<dbReference type="GO" id="GO:0000287">
    <property type="term" value="F:magnesium ion binding"/>
    <property type="evidence" value="ECO:0007669"/>
    <property type="project" value="UniProtKB-UniRule"/>
</dbReference>
<feature type="binding site" evidence="8">
    <location>
        <position position="549"/>
    </location>
    <ligand>
        <name>substrate</name>
    </ligand>
</feature>
<evidence type="ECO:0000256" key="3">
    <source>
        <dbReference type="ARBA" id="ARBA00022723"/>
    </source>
</evidence>
<organism evidence="13 14">
    <name type="scientific">Candidatus Argoarchaeum ethanivorans</name>
    <dbReference type="NCBI Taxonomy" id="2608793"/>
    <lineage>
        <taxon>Archaea</taxon>
        <taxon>Methanobacteriati</taxon>
        <taxon>Methanobacteriota</taxon>
        <taxon>Stenosarchaea group</taxon>
        <taxon>Methanomicrobia</taxon>
        <taxon>Methanosarcinales</taxon>
        <taxon>Methanosarcinales incertae sedis</taxon>
        <taxon>GOM Arc I cluster</taxon>
        <taxon>Candidatus Argoarchaeum</taxon>
    </lineage>
</organism>
<dbReference type="PIRSF" id="PIRSF001587">
    <property type="entry name" value="FGAM_synthase_II"/>
    <property type="match status" value="1"/>
</dbReference>
<dbReference type="FunFam" id="3.30.1330.10:FF:000004">
    <property type="entry name" value="Phosphoribosylformylglycinamidine synthase subunit PurL"/>
    <property type="match status" value="1"/>
</dbReference>
<dbReference type="CDD" id="cd02204">
    <property type="entry name" value="PurL_repeat2"/>
    <property type="match status" value="1"/>
</dbReference>
<evidence type="ECO:0000259" key="10">
    <source>
        <dbReference type="Pfam" id="PF00586"/>
    </source>
</evidence>
<dbReference type="Gene3D" id="3.90.650.10">
    <property type="entry name" value="PurM-like C-terminal domain"/>
    <property type="match status" value="2"/>
</dbReference>
<dbReference type="NCBIfam" id="TIGR01736">
    <property type="entry name" value="FGAM_synth_II"/>
    <property type="match status" value="1"/>
</dbReference>
<dbReference type="Proteomes" id="UP000612009">
    <property type="component" value="Unassembled WGS sequence"/>
</dbReference>
<dbReference type="GO" id="GO:0005524">
    <property type="term" value="F:ATP binding"/>
    <property type="evidence" value="ECO:0007669"/>
    <property type="project" value="UniProtKB-UniRule"/>
</dbReference>
<keyword evidence="5 8" id="KW-0658">Purine biosynthesis</keyword>
<feature type="domain" description="Phosphoribosylformylglycinamidine synthase linker" evidence="12">
    <location>
        <begin position="37"/>
        <end position="69"/>
    </location>
</feature>
<dbReference type="SUPFAM" id="SSF56042">
    <property type="entry name" value="PurM C-terminal domain-like"/>
    <property type="match status" value="2"/>
</dbReference>
<feature type="region of interest" description="Disordered" evidence="9">
    <location>
        <begin position="392"/>
        <end position="411"/>
    </location>
</feature>
<dbReference type="EMBL" id="CAJHIR010000004">
    <property type="protein sequence ID" value="CAD6491423.1"/>
    <property type="molecule type" value="Genomic_DNA"/>
</dbReference>
<feature type="binding site" evidence="8">
    <location>
        <begin position="111"/>
        <end position="114"/>
    </location>
    <ligand>
        <name>substrate</name>
    </ligand>
</feature>
<evidence type="ECO:0000256" key="9">
    <source>
        <dbReference type="SAM" id="MobiDB-lite"/>
    </source>
</evidence>
<evidence type="ECO:0000259" key="12">
    <source>
        <dbReference type="Pfam" id="PF18072"/>
    </source>
</evidence>
<dbReference type="AlphaFoldDB" id="A0A811T748"/>
<protein>
    <recommendedName>
        <fullName evidence="8">Phosphoribosylformylglycinamidine synthase subunit PurL</fullName>
        <shortName evidence="8">FGAM synthase</shortName>
        <ecNumber evidence="8">6.3.5.3</ecNumber>
    </recommendedName>
    <alternativeName>
        <fullName evidence="8">Formylglycinamide ribonucleotide amidotransferase subunit II</fullName>
        <shortName evidence="8">FGAR amidotransferase II</shortName>
        <shortName evidence="8">FGAR-AT II</shortName>
    </alternativeName>
    <alternativeName>
        <fullName evidence="8">Glutamine amidotransferase PurL</fullName>
    </alternativeName>
    <alternativeName>
        <fullName evidence="8">Phosphoribosylformylglycinamidine synthase subunit II</fullName>
    </alternativeName>
</protein>
<name>A0A811T748_9EURY</name>
<dbReference type="InterPro" id="IPR016188">
    <property type="entry name" value="PurM-like_N"/>
</dbReference>
<sequence length="748" mass="80906">MQLLILDYEVVELCKNIILITLDYEVVEVIQNMLIPESDFKLISERMGREPNTVEQGCFLNLWSEHCSYRSSGLLLKTLPTTGEDVIIGPGDDAAIVKLTDTLYLAIGMESHNHPSYVDPYNGAATGIGGIVRDIVSMGARPIALMDALYFGSPEIKKNQYLLEHVVRGIAGYGNCIGVPVVGGEVVFHNDYSGNPLVNVVCVGLLHKKHLVTARAQHAGNSIILIGASTGRDGLGGASFASRDLSSESESERSSVQIGDPYTEKLLIEATLEAVHSGVVESCRDLGAAGLAGATSEMAAKGNLGMTINLDQMPLREERMTPFEIMISESQERMVLEVKPENVDKVLLIADKYDLNASVIAKLTVAPNYTVHYNGEIIADMPIHLLSGGAPCTEQASAAPQPETSDISPPEIETGNLKEVIQRVISSPNIASKQWIYSQYDHEVQIQTIIKPGADTGLIRITPEVAIALSSGCNPLHTFVDPYTGTYGAVVENAMNLATIGAEPLCIVDCLNFGNPETKENYHQFKQAVIGLGDASKKLHTPVVGGNVSFYNDSKEHNTTILPTPSLGMIGKLTNMEIEHLPHSTIQHKGETIILIGETKPELGGSEYYHILNTNAGSVPTVPENIEHILKSVRELVQTGSVSTAHDISNGGLAIALSELITPTHGAEITLTTDKLTDAELLFSETYGRMIITTPEQALDQLQNIPHTIIGTTTGKQELHITTNTEEITLQYKEIHQAAETLTKIMKE</sequence>
<gene>
    <name evidence="8 13" type="primary">purL</name>
    <name evidence="13" type="ORF">LAKADJCE_00120</name>
</gene>
<dbReference type="CDD" id="cd02203">
    <property type="entry name" value="PurL_repeat1"/>
    <property type="match status" value="1"/>
</dbReference>
<feature type="binding site" evidence="8">
    <location>
        <position position="69"/>
    </location>
    <ligand>
        <name>ATP</name>
        <dbReference type="ChEBI" id="CHEBI:30616"/>
    </ligand>
</feature>
<feature type="binding site" evidence="8">
    <location>
        <position position="110"/>
    </location>
    <ligand>
        <name>Mg(2+)</name>
        <dbReference type="ChEBI" id="CHEBI:18420"/>
        <label>1</label>
    </ligand>
</feature>
<feature type="domain" description="PurM-like N-terminal" evidence="10">
    <location>
        <begin position="91"/>
        <end position="205"/>
    </location>
</feature>
<keyword evidence="1 8" id="KW-0963">Cytoplasm</keyword>
<dbReference type="InterPro" id="IPR041609">
    <property type="entry name" value="PurL_linker"/>
</dbReference>
<dbReference type="GO" id="GO:0006189">
    <property type="term" value="P:'de novo' IMP biosynthetic process"/>
    <property type="evidence" value="ECO:0007669"/>
    <property type="project" value="UniProtKB-UniRule"/>
</dbReference>
<keyword evidence="6 8" id="KW-0067">ATP-binding</keyword>
<dbReference type="Pfam" id="PF00586">
    <property type="entry name" value="AIRS"/>
    <property type="match status" value="2"/>
</dbReference>
<evidence type="ECO:0000313" key="13">
    <source>
        <dbReference type="EMBL" id="CAD6491423.1"/>
    </source>
</evidence>
<proteinExistence type="inferred from homology"/>
<dbReference type="InterPro" id="IPR010918">
    <property type="entry name" value="PurM-like_C_dom"/>
</dbReference>
<dbReference type="GO" id="GO:0005737">
    <property type="term" value="C:cytoplasm"/>
    <property type="evidence" value="ECO:0007669"/>
    <property type="project" value="UniProtKB-SubCell"/>
</dbReference>
<evidence type="ECO:0000256" key="8">
    <source>
        <dbReference type="HAMAP-Rule" id="MF_00420"/>
    </source>
</evidence>
<comment type="caution">
    <text evidence="13">The sequence shown here is derived from an EMBL/GenBank/DDBJ whole genome shotgun (WGS) entry which is preliminary data.</text>
</comment>
<feature type="domain" description="PurM-like N-terminal" evidence="10">
    <location>
        <begin position="453"/>
        <end position="572"/>
    </location>
</feature>
<dbReference type="SUPFAM" id="SSF55326">
    <property type="entry name" value="PurM N-terminal domain-like"/>
    <property type="match status" value="2"/>
</dbReference>
<comment type="pathway">
    <text evidence="8">Purine metabolism; IMP biosynthesis via de novo pathway; 5-amino-1-(5-phospho-D-ribosyl)imidazole from N(2)-formyl-N(1)-(5-phospho-D-ribosyl)glycinamide: step 1/2.</text>
</comment>
<dbReference type="GO" id="GO:0004642">
    <property type="term" value="F:phosphoribosylformylglycinamidine synthase activity"/>
    <property type="evidence" value="ECO:0007669"/>
    <property type="project" value="UniProtKB-UniRule"/>
</dbReference>
<feature type="binding site" evidence="8">
    <location>
        <position position="133"/>
    </location>
    <ligand>
        <name>substrate</name>
    </ligand>
</feature>
<feature type="active site" evidence="8">
    <location>
        <position position="66"/>
    </location>
</feature>
<dbReference type="EC" id="6.3.5.3" evidence="8"/>
<evidence type="ECO:0000259" key="11">
    <source>
        <dbReference type="Pfam" id="PF02769"/>
    </source>
</evidence>
<comment type="similarity">
    <text evidence="8">Belongs to the FGAMS family.</text>
</comment>
<dbReference type="Pfam" id="PF02769">
    <property type="entry name" value="AIRS_C"/>
    <property type="match status" value="2"/>
</dbReference>
<comment type="subcellular location">
    <subcellularLocation>
        <location evidence="8">Cytoplasm</location>
    </subcellularLocation>
</comment>
<dbReference type="UniPathway" id="UPA00074">
    <property type="reaction ID" value="UER00128"/>
</dbReference>
<comment type="caution">
    <text evidence="8">Lacks conserved residue(s) required for the propagation of feature annotation.</text>
</comment>
<feature type="active site" description="Proton acceptor" evidence="8">
    <location>
        <position position="112"/>
    </location>
</feature>
<dbReference type="Pfam" id="PF18072">
    <property type="entry name" value="FGAR-AT_linker"/>
    <property type="match status" value="1"/>
</dbReference>
<evidence type="ECO:0000256" key="2">
    <source>
        <dbReference type="ARBA" id="ARBA00022598"/>
    </source>
</evidence>
<keyword evidence="4 8" id="KW-0547">Nucleotide-binding</keyword>
<dbReference type="PANTHER" id="PTHR43555">
    <property type="entry name" value="PHOSPHORIBOSYLFORMYLGLYCINAMIDINE SYNTHASE SUBUNIT PURL"/>
    <property type="match status" value="1"/>
</dbReference>
<evidence type="ECO:0000313" key="14">
    <source>
        <dbReference type="Proteomes" id="UP000612009"/>
    </source>
</evidence>
<comment type="catalytic activity">
    <reaction evidence="8">
        <text>N(2)-formyl-N(1)-(5-phospho-beta-D-ribosyl)glycinamide + L-glutamine + ATP + H2O = 2-formamido-N(1)-(5-O-phospho-beta-D-ribosyl)acetamidine + L-glutamate + ADP + phosphate + H(+)</text>
        <dbReference type="Rhea" id="RHEA:17129"/>
        <dbReference type="ChEBI" id="CHEBI:15377"/>
        <dbReference type="ChEBI" id="CHEBI:15378"/>
        <dbReference type="ChEBI" id="CHEBI:29985"/>
        <dbReference type="ChEBI" id="CHEBI:30616"/>
        <dbReference type="ChEBI" id="CHEBI:43474"/>
        <dbReference type="ChEBI" id="CHEBI:58359"/>
        <dbReference type="ChEBI" id="CHEBI:147286"/>
        <dbReference type="ChEBI" id="CHEBI:147287"/>
        <dbReference type="ChEBI" id="CHEBI:456216"/>
        <dbReference type="EC" id="6.3.5.3"/>
    </reaction>
</comment>
<evidence type="ECO:0000256" key="6">
    <source>
        <dbReference type="ARBA" id="ARBA00022840"/>
    </source>
</evidence>
<comment type="subunit">
    <text evidence="8">Monomer. Part of the FGAM synthase complex composed of 1 PurL, 1 PurQ and 2 PurS subunits.</text>
</comment>
<keyword evidence="3 8" id="KW-0479">Metal-binding</keyword>
<feature type="compositionally biased region" description="Polar residues" evidence="9">
    <location>
        <begin position="394"/>
        <end position="407"/>
    </location>
</feature>
<evidence type="ECO:0000256" key="4">
    <source>
        <dbReference type="ARBA" id="ARBA00022741"/>
    </source>
</evidence>